<dbReference type="InterPro" id="IPR023378">
    <property type="entry name" value="YheA/YmcA-like_dom_sf"/>
</dbReference>
<reference evidence="1" key="1">
    <citation type="submission" date="2020-08" db="EMBL/GenBank/DDBJ databases">
        <title>Genome public.</title>
        <authorList>
            <person name="Liu C."/>
            <person name="Sun Q."/>
        </authorList>
    </citation>
    <scope>NUCLEOTIDE SEQUENCE</scope>
    <source>
        <strain evidence="1">BX7</strain>
    </source>
</reference>
<gene>
    <name evidence="1" type="ORF">H8695_08940</name>
</gene>
<dbReference type="InterPro" id="IPR010368">
    <property type="entry name" value="Com_YlbF"/>
</dbReference>
<accession>A0A926HVN5</accession>
<evidence type="ECO:0000313" key="2">
    <source>
        <dbReference type="Proteomes" id="UP000620366"/>
    </source>
</evidence>
<dbReference type="AlphaFoldDB" id="A0A926HVN5"/>
<dbReference type="Pfam" id="PF06133">
    <property type="entry name" value="Com_YlbF"/>
    <property type="match status" value="1"/>
</dbReference>
<dbReference type="Proteomes" id="UP000620366">
    <property type="component" value="Unassembled WGS sequence"/>
</dbReference>
<proteinExistence type="predicted"/>
<name>A0A926HVN5_9FIRM</name>
<organism evidence="1 2">
    <name type="scientific">Feifania hominis</name>
    <dbReference type="NCBI Taxonomy" id="2763660"/>
    <lineage>
        <taxon>Bacteria</taxon>
        <taxon>Bacillati</taxon>
        <taxon>Bacillota</taxon>
        <taxon>Clostridia</taxon>
        <taxon>Eubacteriales</taxon>
        <taxon>Feifaniaceae</taxon>
        <taxon>Feifania</taxon>
    </lineage>
</organism>
<keyword evidence="2" id="KW-1185">Reference proteome</keyword>
<sequence>MDKAKELGEAIIADGRFKNYEAAKEAHDKDEALQEKIMKFEAAREEVIAANTEEPRDDAKVKEISERLNALYDEITKNQTMTNFLSAKEAVESMVQEVYNLLTFYITGEEPNAGCGGDCAGCSGCH</sequence>
<protein>
    <submittedName>
        <fullName evidence="1">YlbF family regulator</fullName>
    </submittedName>
</protein>
<comment type="caution">
    <text evidence="1">The sequence shown here is derived from an EMBL/GenBank/DDBJ whole genome shotgun (WGS) entry which is preliminary data.</text>
</comment>
<dbReference type="EMBL" id="JACRSP010000003">
    <property type="protein sequence ID" value="MBC8536811.1"/>
    <property type="molecule type" value="Genomic_DNA"/>
</dbReference>
<dbReference type="Gene3D" id="1.20.1500.10">
    <property type="entry name" value="YheA/YmcA-like"/>
    <property type="match status" value="1"/>
</dbReference>
<evidence type="ECO:0000313" key="1">
    <source>
        <dbReference type="EMBL" id="MBC8536811.1"/>
    </source>
</evidence>
<dbReference type="SUPFAM" id="SSF158622">
    <property type="entry name" value="YheA/YmcA-like"/>
    <property type="match status" value="1"/>
</dbReference>